<keyword evidence="7 10" id="KW-0046">Antibiotic resistance</keyword>
<evidence type="ECO:0000256" key="7">
    <source>
        <dbReference type="ARBA" id="ARBA00023251"/>
    </source>
</evidence>
<evidence type="ECO:0000256" key="2">
    <source>
        <dbReference type="ARBA" id="ARBA00010571"/>
    </source>
</evidence>
<dbReference type="PROSITE" id="PS00100">
    <property type="entry name" value="CAT"/>
    <property type="match status" value="1"/>
</dbReference>
<dbReference type="GO" id="GO:0046677">
    <property type="term" value="P:response to antibiotic"/>
    <property type="evidence" value="ECO:0007669"/>
    <property type="project" value="UniProtKB-KW"/>
</dbReference>
<sequence>MGWTRIDRSRWKREEYFRHYYEDVPCFYSMTVPLDVTRLRAAGLRLYPAMLYLLSRTVNRHEEFRCALVNGEVGVYDALSPSYTVFHKETETFSNLWTEYCGDYPRFLERYGEDLRLYGGLEGFSPKPGEPDNLFTVSMLPWASFEGFHLHLPRGNDYLLPIFTMGKLFAREGKTWLPLALQVHHSVCDGFHACRLVNEVQAMLDAPEAWSGPQS</sequence>
<evidence type="ECO:0000313" key="12">
    <source>
        <dbReference type="EMBL" id="HIQ84083.1"/>
    </source>
</evidence>
<evidence type="ECO:0000313" key="13">
    <source>
        <dbReference type="Proteomes" id="UP000824260"/>
    </source>
</evidence>
<evidence type="ECO:0000256" key="4">
    <source>
        <dbReference type="ARBA" id="ARBA00013235"/>
    </source>
</evidence>
<dbReference type="SMART" id="SM01059">
    <property type="entry name" value="CAT"/>
    <property type="match status" value="1"/>
</dbReference>
<evidence type="ECO:0000256" key="5">
    <source>
        <dbReference type="ARBA" id="ARBA00020291"/>
    </source>
</evidence>
<protein>
    <recommendedName>
        <fullName evidence="5 10">Chloramphenicol acetyltransferase</fullName>
        <ecNumber evidence="4 10">2.3.1.28</ecNumber>
    </recommendedName>
</protein>
<evidence type="ECO:0000256" key="9">
    <source>
        <dbReference type="PIRSR" id="PIRSR000440-1"/>
    </source>
</evidence>
<dbReference type="InterPro" id="IPR018372">
    <property type="entry name" value="Chloramphenicol_AcTrfase_AS"/>
</dbReference>
<dbReference type="PIRSF" id="PIRSF000440">
    <property type="entry name" value="CAT"/>
    <property type="match status" value="1"/>
</dbReference>
<evidence type="ECO:0000256" key="3">
    <source>
        <dbReference type="ARBA" id="ARBA00011233"/>
    </source>
</evidence>
<dbReference type="SUPFAM" id="SSF52777">
    <property type="entry name" value="CoA-dependent acyltransferases"/>
    <property type="match status" value="1"/>
</dbReference>
<evidence type="ECO:0000256" key="1">
    <source>
        <dbReference type="ARBA" id="ARBA00002150"/>
    </source>
</evidence>
<comment type="catalytic activity">
    <reaction evidence="10">
        <text>chloramphenicol + acetyl-CoA = chloramphenicol 3-acetate + CoA</text>
        <dbReference type="Rhea" id="RHEA:18421"/>
        <dbReference type="ChEBI" id="CHEBI:16730"/>
        <dbReference type="ChEBI" id="CHEBI:17698"/>
        <dbReference type="ChEBI" id="CHEBI:57287"/>
        <dbReference type="ChEBI" id="CHEBI:57288"/>
        <dbReference type="EC" id="2.3.1.28"/>
    </reaction>
</comment>
<dbReference type="EMBL" id="DVFZ01000123">
    <property type="protein sequence ID" value="HIQ84083.1"/>
    <property type="molecule type" value="Genomic_DNA"/>
</dbReference>
<gene>
    <name evidence="12" type="ORF">IAA52_13415</name>
</gene>
<comment type="similarity">
    <text evidence="2 11">Belongs to the chloramphenicol acetyltransferase family.</text>
</comment>
<dbReference type="GO" id="GO:0008811">
    <property type="term" value="F:chloramphenicol O-acetyltransferase activity"/>
    <property type="evidence" value="ECO:0007669"/>
    <property type="project" value="UniProtKB-EC"/>
</dbReference>
<organism evidence="12 13">
    <name type="scientific">Candidatus Pullichristensenella stercorigallinarum</name>
    <dbReference type="NCBI Taxonomy" id="2840909"/>
    <lineage>
        <taxon>Bacteria</taxon>
        <taxon>Bacillati</taxon>
        <taxon>Bacillota</taxon>
        <taxon>Clostridia</taxon>
        <taxon>Candidatus Pullichristensenella</taxon>
    </lineage>
</organism>
<reference evidence="12" key="1">
    <citation type="submission" date="2020-10" db="EMBL/GenBank/DDBJ databases">
        <authorList>
            <person name="Gilroy R."/>
        </authorList>
    </citation>
    <scope>NUCLEOTIDE SEQUENCE</scope>
    <source>
        <strain evidence="12">ChiSjej6B24-2974</strain>
    </source>
</reference>
<dbReference type="PANTHER" id="PTHR38474:SF2">
    <property type="entry name" value="CHLORAMPHENICOL ACETYLTRANSFERASE"/>
    <property type="match status" value="1"/>
</dbReference>
<dbReference type="PANTHER" id="PTHR38474">
    <property type="entry name" value="SLR0299 PROTEIN"/>
    <property type="match status" value="1"/>
</dbReference>
<proteinExistence type="inferred from homology"/>
<dbReference type="InterPro" id="IPR001707">
    <property type="entry name" value="Cmp_AcTrfase"/>
</dbReference>
<reference evidence="12" key="2">
    <citation type="journal article" date="2021" name="PeerJ">
        <title>Extensive microbial diversity within the chicken gut microbiome revealed by metagenomics and culture.</title>
        <authorList>
            <person name="Gilroy R."/>
            <person name="Ravi A."/>
            <person name="Getino M."/>
            <person name="Pursley I."/>
            <person name="Horton D.L."/>
            <person name="Alikhan N.F."/>
            <person name="Baker D."/>
            <person name="Gharbi K."/>
            <person name="Hall N."/>
            <person name="Watson M."/>
            <person name="Adriaenssens E.M."/>
            <person name="Foster-Nyarko E."/>
            <person name="Jarju S."/>
            <person name="Secka A."/>
            <person name="Antonio M."/>
            <person name="Oren A."/>
            <person name="Chaudhuri R.R."/>
            <person name="La Ragione R."/>
            <person name="Hildebrand F."/>
            <person name="Pallen M.J."/>
        </authorList>
    </citation>
    <scope>NUCLEOTIDE SEQUENCE</scope>
    <source>
        <strain evidence="12">ChiSjej6B24-2974</strain>
    </source>
</reference>
<evidence type="ECO:0000256" key="11">
    <source>
        <dbReference type="RuleBase" id="RU004156"/>
    </source>
</evidence>
<keyword evidence="8 10" id="KW-0012">Acyltransferase</keyword>
<comment type="function">
    <text evidence="1 10">This enzyme is an effector of chloramphenicol resistance in bacteria.</text>
</comment>
<dbReference type="Pfam" id="PF00302">
    <property type="entry name" value="CAT"/>
    <property type="match status" value="1"/>
</dbReference>
<feature type="active site" description="Proton acceptor" evidence="9">
    <location>
        <position position="185"/>
    </location>
</feature>
<dbReference type="Proteomes" id="UP000824260">
    <property type="component" value="Unassembled WGS sequence"/>
</dbReference>
<dbReference type="InterPro" id="IPR023213">
    <property type="entry name" value="CAT-like_dom_sf"/>
</dbReference>
<accession>A0A9D1CXV2</accession>
<comment type="subunit">
    <text evidence="3">Homotrimer.</text>
</comment>
<dbReference type="Gene3D" id="3.30.559.10">
    <property type="entry name" value="Chloramphenicol acetyltransferase-like domain"/>
    <property type="match status" value="1"/>
</dbReference>
<evidence type="ECO:0000256" key="8">
    <source>
        <dbReference type="ARBA" id="ARBA00023315"/>
    </source>
</evidence>
<keyword evidence="6 10" id="KW-0808">Transferase</keyword>
<name>A0A9D1CXV2_9FIRM</name>
<comment type="caution">
    <text evidence="12">The sequence shown here is derived from an EMBL/GenBank/DDBJ whole genome shotgun (WGS) entry which is preliminary data.</text>
</comment>
<evidence type="ECO:0000256" key="10">
    <source>
        <dbReference type="RuleBase" id="RU000503"/>
    </source>
</evidence>
<dbReference type="AlphaFoldDB" id="A0A9D1CXV2"/>
<dbReference type="EC" id="2.3.1.28" evidence="4 10"/>
<evidence type="ECO:0000256" key="6">
    <source>
        <dbReference type="ARBA" id="ARBA00022679"/>
    </source>
</evidence>